<dbReference type="Gene3D" id="3.40.250.10">
    <property type="entry name" value="Rhodanese-like domain"/>
    <property type="match status" value="1"/>
</dbReference>
<dbReference type="SMART" id="SM00450">
    <property type="entry name" value="RHOD"/>
    <property type="match status" value="1"/>
</dbReference>
<accession>A0A395M3I0</accession>
<evidence type="ECO:0000313" key="15">
    <source>
        <dbReference type="EMBL" id="RFM24778.1"/>
    </source>
</evidence>
<evidence type="ECO:0000256" key="12">
    <source>
        <dbReference type="ARBA" id="ARBA00078531"/>
    </source>
</evidence>
<dbReference type="Pfam" id="PF00899">
    <property type="entry name" value="ThiF"/>
    <property type="match status" value="1"/>
</dbReference>
<keyword evidence="15" id="KW-0548">Nucleotidyltransferase</keyword>
<comment type="caution">
    <text evidence="15">The sequence shown here is derived from an EMBL/GenBank/DDBJ whole genome shotgun (WGS) entry which is preliminary data.</text>
</comment>
<dbReference type="GO" id="GO:0004792">
    <property type="term" value="F:thiosulfate-cyanide sulfurtransferase activity"/>
    <property type="evidence" value="ECO:0007669"/>
    <property type="project" value="TreeGrafter"/>
</dbReference>
<keyword evidence="13" id="KW-0472">Membrane</keyword>
<dbReference type="FunFam" id="3.40.50.720:FF:000033">
    <property type="entry name" value="Adenylyltransferase and sulfurtransferase MOCS3"/>
    <property type="match status" value="1"/>
</dbReference>
<dbReference type="Proteomes" id="UP000266389">
    <property type="component" value="Unassembled WGS sequence"/>
</dbReference>
<dbReference type="GO" id="GO:0005829">
    <property type="term" value="C:cytosol"/>
    <property type="evidence" value="ECO:0007669"/>
    <property type="project" value="TreeGrafter"/>
</dbReference>
<dbReference type="Gene3D" id="3.10.20.30">
    <property type="match status" value="1"/>
</dbReference>
<dbReference type="CDD" id="cd00757">
    <property type="entry name" value="ThiF_MoeB_HesA_family"/>
    <property type="match status" value="1"/>
</dbReference>
<evidence type="ECO:0000256" key="13">
    <source>
        <dbReference type="SAM" id="Phobius"/>
    </source>
</evidence>
<dbReference type="SUPFAM" id="SSF54285">
    <property type="entry name" value="MoaD/ThiS"/>
    <property type="match status" value="1"/>
</dbReference>
<evidence type="ECO:0000256" key="7">
    <source>
        <dbReference type="ARBA" id="ARBA00063809"/>
    </source>
</evidence>
<evidence type="ECO:0000256" key="5">
    <source>
        <dbReference type="ARBA" id="ARBA00052218"/>
    </source>
</evidence>
<dbReference type="InterPro" id="IPR012675">
    <property type="entry name" value="Beta-grasp_dom_sf"/>
</dbReference>
<proteinExistence type="inferred from homology"/>
<dbReference type="PROSITE" id="PS50206">
    <property type="entry name" value="RHODANESE_3"/>
    <property type="match status" value="1"/>
</dbReference>
<keyword evidence="3" id="KW-0547">Nucleotide-binding</keyword>
<evidence type="ECO:0000256" key="1">
    <source>
        <dbReference type="ARBA" id="ARBA00009919"/>
    </source>
</evidence>
<dbReference type="InterPro" id="IPR003749">
    <property type="entry name" value="ThiS/MoaD-like"/>
</dbReference>
<dbReference type="InterPro" id="IPR045886">
    <property type="entry name" value="ThiF/MoeB/HesA"/>
</dbReference>
<dbReference type="PANTHER" id="PTHR10953">
    <property type="entry name" value="UBIQUITIN-ACTIVATING ENZYME E1"/>
    <property type="match status" value="1"/>
</dbReference>
<name>A0A395M3I0_9BACT</name>
<sequence>MPTKVIIPTALRQYADGKDTVEISATNVREALEQLSAQYPALKKNLYTEDGQLRSFINIYKGDEDIRHLQNLDTALQDGDEIMIVPSIAGGAMFGTMEVESSIELSHEEIKRYARHLIIPEFGIEGQKKLKRARVLMIGAGGLGSPFAMYLAAAGIGHLGIVDYDTVDFSNLQRQLLHGTPDVGRPKTLSAKETIHRLNPHVEVVTYDTPLTSANALELFKDYDVIVDGTDNFPTRYLVNDACVMLGKPNVYGSIFRFEGQLSVFWANSHEATNGRLPEGACYRCLYPEPPPPGLVPSCAEGGVLGVLPGVIGTLQAIETIKLITGIGEPMLNRLLIFDALKMKFREFKLRKNPDCAVCSDHPTITSLIDYEQFCGMPAHDRTEASSATSTPSSAQSKRIDEITVHELKARLDRGEKLFILDVRNPNEYQICHLSGSVLIPLSELPHRLHEIPKDQEIIVHCKMGGRSAQAIEIMKQHGFTNLKNLVGGINAWATEIDKTMPTY</sequence>
<protein>
    <recommendedName>
        <fullName evidence="9">Molybdopterin-synthase adenylyltransferase</fullName>
        <ecNumber evidence="8">2.7.7.80</ecNumber>
    </recommendedName>
    <alternativeName>
        <fullName evidence="12">MoaD protein adenylase</fullName>
    </alternativeName>
    <alternativeName>
        <fullName evidence="10">Molybdopterin-converting factor subunit 1 adenylase</fullName>
    </alternativeName>
    <alternativeName>
        <fullName evidence="11">Sulfur carrier protein MoaD adenylyltransferase</fullName>
    </alternativeName>
</protein>
<evidence type="ECO:0000256" key="3">
    <source>
        <dbReference type="ARBA" id="ARBA00022741"/>
    </source>
</evidence>
<dbReference type="PANTHER" id="PTHR10953:SF102">
    <property type="entry name" value="ADENYLYLTRANSFERASE AND SULFURTRANSFERASE MOCS3"/>
    <property type="match status" value="1"/>
</dbReference>
<evidence type="ECO:0000256" key="4">
    <source>
        <dbReference type="ARBA" id="ARBA00022840"/>
    </source>
</evidence>
<dbReference type="CDD" id="cd17074">
    <property type="entry name" value="Ubl_CysO_like"/>
    <property type="match status" value="1"/>
</dbReference>
<feature type="domain" description="Rhodanese" evidence="14">
    <location>
        <begin position="414"/>
        <end position="502"/>
    </location>
</feature>
<dbReference type="InterPro" id="IPR016155">
    <property type="entry name" value="Mopterin_synth/thiamin_S_b"/>
</dbReference>
<dbReference type="Gene3D" id="3.40.50.720">
    <property type="entry name" value="NAD(P)-binding Rossmann-like Domain"/>
    <property type="match status" value="1"/>
</dbReference>
<evidence type="ECO:0000313" key="16">
    <source>
        <dbReference type="Proteomes" id="UP000266389"/>
    </source>
</evidence>
<organism evidence="15 16">
    <name type="scientific">Candidatus Thermochlorobacter aerophilus</name>
    <dbReference type="NCBI Taxonomy" id="1868324"/>
    <lineage>
        <taxon>Bacteria</taxon>
        <taxon>Pseudomonadati</taxon>
        <taxon>Chlorobiota</taxon>
        <taxon>Chlorobiia</taxon>
        <taxon>Chlorobiales</taxon>
        <taxon>Candidatus Thermochlorobacteriaceae</taxon>
        <taxon>Candidatus Thermochlorobacter</taxon>
    </lineage>
</organism>
<evidence type="ECO:0000256" key="6">
    <source>
        <dbReference type="ARBA" id="ARBA00055169"/>
    </source>
</evidence>
<reference evidence="15 16" key="1">
    <citation type="journal article" date="2011" name="ISME J.">
        <title>Community ecology of hot spring cyanobacterial mats: predominant populations and their functional potential.</title>
        <authorList>
            <person name="Klatt C.G."/>
            <person name="Wood J.M."/>
            <person name="Rusch D.B."/>
            <person name="Bateson M.M."/>
            <person name="Hamamura N."/>
            <person name="Heidelberg J.F."/>
            <person name="Grossman A.R."/>
            <person name="Bhaya D."/>
            <person name="Cohan F.M."/>
            <person name="Kuhl M."/>
            <person name="Bryant D.A."/>
            <person name="Ward D.M."/>
        </authorList>
    </citation>
    <scope>NUCLEOTIDE SEQUENCE [LARGE SCALE GENOMIC DNA]</scope>
    <source>
        <strain evidence="15">OS</strain>
    </source>
</reference>
<evidence type="ECO:0000259" key="14">
    <source>
        <dbReference type="PROSITE" id="PS50206"/>
    </source>
</evidence>
<dbReference type="InterPro" id="IPR000594">
    <property type="entry name" value="ThiF_NAD_FAD-bd"/>
</dbReference>
<evidence type="ECO:0000256" key="2">
    <source>
        <dbReference type="ARBA" id="ARBA00022679"/>
    </source>
</evidence>
<dbReference type="EC" id="2.7.7.80" evidence="8"/>
<evidence type="ECO:0000256" key="8">
    <source>
        <dbReference type="ARBA" id="ARBA00066884"/>
    </source>
</evidence>
<keyword evidence="13" id="KW-0812">Transmembrane</keyword>
<keyword evidence="13" id="KW-1133">Transmembrane helix</keyword>
<evidence type="ECO:0000256" key="9">
    <source>
        <dbReference type="ARBA" id="ARBA00073635"/>
    </source>
</evidence>
<dbReference type="Pfam" id="PF02597">
    <property type="entry name" value="ThiS"/>
    <property type="match status" value="1"/>
</dbReference>
<comment type="subunit">
    <text evidence="7">Homodimer. Forms a stable heterotetrameric complex of 2 MoeB and 2 MoaD during adenylation of MoaD.</text>
</comment>
<evidence type="ECO:0000256" key="10">
    <source>
        <dbReference type="ARBA" id="ARBA00075110"/>
    </source>
</evidence>
<dbReference type="InterPro" id="IPR036873">
    <property type="entry name" value="Rhodanese-like_dom_sf"/>
</dbReference>
<dbReference type="InterPro" id="IPR035985">
    <property type="entry name" value="Ubiquitin-activating_enz"/>
</dbReference>
<comment type="similarity">
    <text evidence="1">Belongs to the HesA/MoeB/ThiF family.</text>
</comment>
<dbReference type="GO" id="GO:0008641">
    <property type="term" value="F:ubiquitin-like modifier activating enzyme activity"/>
    <property type="evidence" value="ECO:0007669"/>
    <property type="project" value="InterPro"/>
</dbReference>
<keyword evidence="4" id="KW-0067">ATP-binding</keyword>
<dbReference type="NCBIfam" id="NF004281">
    <property type="entry name" value="PRK05690.1"/>
    <property type="match status" value="1"/>
</dbReference>
<feature type="transmembrane region" description="Helical" evidence="13">
    <location>
        <begin position="135"/>
        <end position="161"/>
    </location>
</feature>
<dbReference type="Pfam" id="PF00581">
    <property type="entry name" value="Rhodanese"/>
    <property type="match status" value="1"/>
</dbReference>
<dbReference type="EMBL" id="PHFL01000026">
    <property type="protein sequence ID" value="RFM24778.1"/>
    <property type="molecule type" value="Genomic_DNA"/>
</dbReference>
<dbReference type="AlphaFoldDB" id="A0A395M3I0"/>
<gene>
    <name evidence="15" type="primary">moeB</name>
    <name evidence="15" type="ORF">D0433_03970</name>
</gene>
<dbReference type="CDD" id="cd00158">
    <property type="entry name" value="RHOD"/>
    <property type="match status" value="1"/>
</dbReference>
<dbReference type="InterPro" id="IPR001763">
    <property type="entry name" value="Rhodanese-like_dom"/>
</dbReference>
<comment type="function">
    <text evidence="6">Catalyzes the adenylation by ATP of the carboxyl group of the C-terminal glycine of sulfur carrier protein MoaD.</text>
</comment>
<keyword evidence="2 15" id="KW-0808">Transferase</keyword>
<dbReference type="GO" id="GO:0005524">
    <property type="term" value="F:ATP binding"/>
    <property type="evidence" value="ECO:0007669"/>
    <property type="project" value="UniProtKB-KW"/>
</dbReference>
<evidence type="ECO:0000256" key="11">
    <source>
        <dbReference type="ARBA" id="ARBA00075328"/>
    </source>
</evidence>
<dbReference type="GO" id="GO:0008146">
    <property type="term" value="F:sulfotransferase activity"/>
    <property type="evidence" value="ECO:0007669"/>
    <property type="project" value="TreeGrafter"/>
</dbReference>
<comment type="catalytic activity">
    <reaction evidence="5">
        <text>[molybdopterin-synthase sulfur-carrier protein]-C-terminal Gly-Gly + ATP + H(+) = [molybdopterin-synthase sulfur-carrier protein]-C-terminal Gly-Gly-AMP + diphosphate</text>
        <dbReference type="Rhea" id="RHEA:43616"/>
        <dbReference type="Rhea" id="RHEA-COMP:12159"/>
        <dbReference type="Rhea" id="RHEA-COMP:12202"/>
        <dbReference type="ChEBI" id="CHEBI:15378"/>
        <dbReference type="ChEBI" id="CHEBI:30616"/>
        <dbReference type="ChEBI" id="CHEBI:33019"/>
        <dbReference type="ChEBI" id="CHEBI:90618"/>
        <dbReference type="ChEBI" id="CHEBI:90778"/>
        <dbReference type="EC" id="2.7.7.80"/>
    </reaction>
</comment>
<dbReference type="GO" id="GO:0061605">
    <property type="term" value="F:molybdopterin-synthase adenylyltransferase activity"/>
    <property type="evidence" value="ECO:0007669"/>
    <property type="project" value="UniProtKB-EC"/>
</dbReference>
<dbReference type="SUPFAM" id="SSF69572">
    <property type="entry name" value="Activating enzymes of the ubiquitin-like proteins"/>
    <property type="match status" value="1"/>
</dbReference>